<proteinExistence type="inferred from homology"/>
<feature type="compositionally biased region" description="Basic and acidic residues" evidence="4">
    <location>
        <begin position="365"/>
        <end position="374"/>
    </location>
</feature>
<feature type="compositionally biased region" description="Low complexity" evidence="4">
    <location>
        <begin position="665"/>
        <end position="677"/>
    </location>
</feature>
<dbReference type="Gene3D" id="1.25.40.90">
    <property type="match status" value="1"/>
</dbReference>
<feature type="compositionally biased region" description="Gly residues" evidence="4">
    <location>
        <begin position="411"/>
        <end position="431"/>
    </location>
</feature>
<keyword evidence="7" id="KW-1185">Reference proteome</keyword>
<feature type="compositionally biased region" description="Low complexity" evidence="4">
    <location>
        <begin position="401"/>
        <end position="410"/>
    </location>
</feature>
<dbReference type="SUPFAM" id="SSF48464">
    <property type="entry name" value="ENTH/VHS domain"/>
    <property type="match status" value="1"/>
</dbReference>
<evidence type="ECO:0000256" key="1">
    <source>
        <dbReference type="ARBA" id="ARBA00004123"/>
    </source>
</evidence>
<dbReference type="PANTHER" id="PTHR12460:SF40">
    <property type="entry name" value="REGULATION OF NUCLEAR PRE-MRNA DOMAIN-CONTAINING PROTEIN 2"/>
    <property type="match status" value="1"/>
</dbReference>
<evidence type="ECO:0000313" key="6">
    <source>
        <dbReference type="EMBL" id="KRG02749.1"/>
    </source>
</evidence>
<dbReference type="GO" id="GO:0005654">
    <property type="term" value="C:nucleoplasm"/>
    <property type="evidence" value="ECO:0007669"/>
    <property type="project" value="UniProtKB-ARBA"/>
</dbReference>
<dbReference type="AlphaFoldDB" id="A0A0Q9X4J4"/>
<name>A0A0Q9X4J4_DROMO</name>
<dbReference type="GO" id="GO:0042802">
    <property type="term" value="F:identical protein binding"/>
    <property type="evidence" value="ECO:0007669"/>
    <property type="project" value="UniProtKB-ARBA"/>
</dbReference>
<evidence type="ECO:0000256" key="4">
    <source>
        <dbReference type="SAM" id="MobiDB-lite"/>
    </source>
</evidence>
<feature type="compositionally biased region" description="Basic and acidic residues" evidence="4">
    <location>
        <begin position="678"/>
        <end position="688"/>
    </location>
</feature>
<accession>A0A0Q9X4J4</accession>
<dbReference type="CDD" id="cd16981">
    <property type="entry name" value="CID_RPRD_like"/>
    <property type="match status" value="1"/>
</dbReference>
<dbReference type="PROSITE" id="PS51391">
    <property type="entry name" value="CID"/>
    <property type="match status" value="1"/>
</dbReference>
<dbReference type="SMR" id="A0A0Q9X4J4"/>
<dbReference type="OrthoDB" id="10069473at2759"/>
<comment type="subcellular location">
    <subcellularLocation>
        <location evidence="1">Nucleus</location>
    </subcellularLocation>
</comment>
<dbReference type="EMBL" id="CH933807">
    <property type="protein sequence ID" value="KRG02749.1"/>
    <property type="molecule type" value="Genomic_DNA"/>
</dbReference>
<feature type="region of interest" description="Disordered" evidence="4">
    <location>
        <begin position="752"/>
        <end position="894"/>
    </location>
</feature>
<dbReference type="GO" id="GO:0031124">
    <property type="term" value="P:mRNA 3'-end processing"/>
    <property type="evidence" value="ECO:0007669"/>
    <property type="project" value="TreeGrafter"/>
</dbReference>
<dbReference type="FunCoup" id="A0A0Q9X4J4">
    <property type="interactions" value="270"/>
</dbReference>
<dbReference type="GO" id="GO:0001111">
    <property type="term" value="P:RNA polymerase II promoter clearance"/>
    <property type="evidence" value="ECO:0007669"/>
    <property type="project" value="UniProtKB-ARBA"/>
</dbReference>
<sequence>MSQTTTSTATKSDMSKSNEAFDEELFETRLEALKDTQECIQQMSSWCLQHRINHKKIIQCWLNVFKRVRVDHRLVLFYLANDVIQYSKRKRYEFVECWATALQRATTMVRDERVKSKILRIFKIWEQREIYNEEFLSDLSGLLNIAPPKKAPASADPSNEYQNATLIAQVRECVELAETTDKSMKKLPKPPTFEIEAIKQQLKDKSHSGDIEKEVERCVAFINAYNKNLQNEIKSRKAVLESIEAAKKFYEHQGREVKVVASAYKSFGTRIKIVKRKLDEVIPTLSSPIPSPDINAPSPERDADLQLPDENNSPLGVNKAILGNLLYSSSGFYVPQNLFSGSGLNGFASYLDGGQLPFDINDFKRESSGKDRGSAIEVIGSRSDDESYTPGSNYYKPEPLNRSYSNNNANGNGGSVIPGLGGSGNGGGSGGSSDEYNPSQGVSGYGGVLPPPAPPIFGGPAQEYAPPPPPHLGYGPSDSQYTPAPLSSNPMAPPPPMPPAITAAGSVDDFNSTWDMSMTWTPHDTSLNSSGASSSYTAPTQSTPHSPPHFERKGSSSAPIEYSEHHNVSALGAQDVDHRTIQLPPAFNFRAKSALSDEQTRQLVDIDHRNLISLTGSPGGADKDFGVGDVDYRTAPKNEEAGSAIRSLGNNSPMMAPPGSYVKKTSSPQKSNASSSSESDRVDGSARYDPADMVVDMDMSDEDLEESQLELNANAEQLHLDNADGELDANGALTTRPVLLETPQDFQWDANNSFLTAPGAGNMQDMQQQADAQQQMQQPPPLPPQQQPWNQMQPPMPWNGNEGNNGAGGVPPPPRPPFASGPFPFQPFGNSPDNMNRGRGRGRGWSGPYRPNYQRMPGPFDGGQGPGPRPFFQRGGGPMRNNGGRGRMRGKPWM</sequence>
<evidence type="ECO:0000259" key="5">
    <source>
        <dbReference type="PROSITE" id="PS51391"/>
    </source>
</evidence>
<comment type="similarity">
    <text evidence="3">Belongs to the UPF0400 (RTT103) family.</text>
</comment>
<organism evidence="6 7">
    <name type="scientific">Drosophila mojavensis</name>
    <name type="common">Fruit fly</name>
    <dbReference type="NCBI Taxonomy" id="7230"/>
    <lineage>
        <taxon>Eukaryota</taxon>
        <taxon>Metazoa</taxon>
        <taxon>Ecdysozoa</taxon>
        <taxon>Arthropoda</taxon>
        <taxon>Hexapoda</taxon>
        <taxon>Insecta</taxon>
        <taxon>Pterygota</taxon>
        <taxon>Neoptera</taxon>
        <taxon>Endopterygota</taxon>
        <taxon>Diptera</taxon>
        <taxon>Brachycera</taxon>
        <taxon>Muscomorpha</taxon>
        <taxon>Ephydroidea</taxon>
        <taxon>Drosophilidae</taxon>
        <taxon>Drosophila</taxon>
    </lineage>
</organism>
<protein>
    <submittedName>
        <fullName evidence="6">Uncharacterized protein, isoform B</fullName>
    </submittedName>
</protein>
<feature type="compositionally biased region" description="Polar residues" evidence="4">
    <location>
        <begin position="509"/>
        <end position="544"/>
    </location>
</feature>
<dbReference type="Gene3D" id="6.10.250.2560">
    <property type="match status" value="1"/>
</dbReference>
<gene>
    <name evidence="6" type="primary">Dmoj\GI14141</name>
    <name evidence="6" type="ORF">Dmoj_GI14141</name>
</gene>
<feature type="compositionally biased region" description="Low complexity" evidence="4">
    <location>
        <begin position="787"/>
        <end position="802"/>
    </location>
</feature>
<feature type="region of interest" description="Disordered" evidence="4">
    <location>
        <begin position="638"/>
        <end position="688"/>
    </location>
</feature>
<dbReference type="Pfam" id="PF04818">
    <property type="entry name" value="CID"/>
    <property type="match status" value="1"/>
</dbReference>
<reference evidence="6 7" key="1">
    <citation type="journal article" date="2007" name="Nature">
        <title>Evolution of genes and genomes on the Drosophila phylogeny.</title>
        <authorList>
            <consortium name="Drosophila 12 Genomes Consortium"/>
            <person name="Clark A.G."/>
            <person name="Eisen M.B."/>
            <person name="Smith D.R."/>
            <person name="Bergman C.M."/>
            <person name="Oliver B."/>
            <person name="Markow T.A."/>
            <person name="Kaufman T.C."/>
            <person name="Kellis M."/>
            <person name="Gelbart W."/>
            <person name="Iyer V.N."/>
            <person name="Pollard D.A."/>
            <person name="Sackton T.B."/>
            <person name="Larracuente A.M."/>
            <person name="Singh N.D."/>
            <person name="Abad J.P."/>
            <person name="Abt D.N."/>
            <person name="Adryan B."/>
            <person name="Aguade M."/>
            <person name="Akashi H."/>
            <person name="Anderson W.W."/>
            <person name="Aquadro C.F."/>
            <person name="Ardell D.H."/>
            <person name="Arguello R."/>
            <person name="Artieri C.G."/>
            <person name="Barbash D.A."/>
            <person name="Barker D."/>
            <person name="Barsanti P."/>
            <person name="Batterham P."/>
            <person name="Batzoglou S."/>
            <person name="Begun D."/>
            <person name="Bhutkar A."/>
            <person name="Blanco E."/>
            <person name="Bosak S.A."/>
            <person name="Bradley R.K."/>
            <person name="Brand A.D."/>
            <person name="Brent M.R."/>
            <person name="Brooks A.N."/>
            <person name="Brown R.H."/>
            <person name="Butlin R.K."/>
            <person name="Caggese C."/>
            <person name="Calvi B.R."/>
            <person name="Bernardo de Carvalho A."/>
            <person name="Caspi A."/>
            <person name="Castrezana S."/>
            <person name="Celniker S.E."/>
            <person name="Chang J.L."/>
            <person name="Chapple C."/>
            <person name="Chatterji S."/>
            <person name="Chinwalla A."/>
            <person name="Civetta A."/>
            <person name="Clifton S.W."/>
            <person name="Comeron J.M."/>
            <person name="Costello J.C."/>
            <person name="Coyne J.A."/>
            <person name="Daub J."/>
            <person name="David R.G."/>
            <person name="Delcher A.L."/>
            <person name="Delehaunty K."/>
            <person name="Do C.B."/>
            <person name="Ebling H."/>
            <person name="Edwards K."/>
            <person name="Eickbush T."/>
            <person name="Evans J.D."/>
            <person name="Filipski A."/>
            <person name="Findeiss S."/>
            <person name="Freyhult E."/>
            <person name="Fulton L."/>
            <person name="Fulton R."/>
            <person name="Garcia A.C."/>
            <person name="Gardiner A."/>
            <person name="Garfield D.A."/>
            <person name="Garvin B.E."/>
            <person name="Gibson G."/>
            <person name="Gilbert D."/>
            <person name="Gnerre S."/>
            <person name="Godfrey J."/>
            <person name="Good R."/>
            <person name="Gotea V."/>
            <person name="Gravely B."/>
            <person name="Greenberg A.J."/>
            <person name="Griffiths-Jones S."/>
            <person name="Gross S."/>
            <person name="Guigo R."/>
            <person name="Gustafson E.A."/>
            <person name="Haerty W."/>
            <person name="Hahn M.W."/>
            <person name="Halligan D.L."/>
            <person name="Halpern A.L."/>
            <person name="Halter G.M."/>
            <person name="Han M.V."/>
            <person name="Heger A."/>
            <person name="Hillier L."/>
            <person name="Hinrichs A.S."/>
            <person name="Holmes I."/>
            <person name="Hoskins R.A."/>
            <person name="Hubisz M.J."/>
            <person name="Hultmark D."/>
            <person name="Huntley M.A."/>
            <person name="Jaffe D.B."/>
            <person name="Jagadeeshan S."/>
            <person name="Jeck W.R."/>
            <person name="Johnson J."/>
            <person name="Jones C.D."/>
            <person name="Jordan W.C."/>
            <person name="Karpen G.H."/>
            <person name="Kataoka E."/>
            <person name="Keightley P.D."/>
            <person name="Kheradpour P."/>
            <person name="Kirkness E.F."/>
            <person name="Koerich L.B."/>
            <person name="Kristiansen K."/>
            <person name="Kudrna D."/>
            <person name="Kulathinal R.J."/>
            <person name="Kumar S."/>
            <person name="Kwok R."/>
            <person name="Lander E."/>
            <person name="Langley C.H."/>
            <person name="Lapoint R."/>
            <person name="Lazzaro B.P."/>
            <person name="Lee S.J."/>
            <person name="Levesque L."/>
            <person name="Li R."/>
            <person name="Lin C.F."/>
            <person name="Lin M.F."/>
            <person name="Lindblad-Toh K."/>
            <person name="Llopart A."/>
            <person name="Long M."/>
            <person name="Low L."/>
            <person name="Lozovsky E."/>
            <person name="Lu J."/>
            <person name="Luo M."/>
            <person name="Machado C.A."/>
            <person name="Makalowski W."/>
            <person name="Marzo M."/>
            <person name="Matsuda M."/>
            <person name="Matzkin L."/>
            <person name="McAllister B."/>
            <person name="McBride C.S."/>
            <person name="McKernan B."/>
            <person name="McKernan K."/>
            <person name="Mendez-Lago M."/>
            <person name="Minx P."/>
            <person name="Mollenhauer M.U."/>
            <person name="Montooth K."/>
            <person name="Mount S.M."/>
            <person name="Mu X."/>
            <person name="Myers E."/>
            <person name="Negre B."/>
            <person name="Newfeld S."/>
            <person name="Nielsen R."/>
            <person name="Noor M.A."/>
            <person name="O'Grady P."/>
            <person name="Pachter L."/>
            <person name="Papaceit M."/>
            <person name="Parisi M.J."/>
            <person name="Parisi M."/>
            <person name="Parts L."/>
            <person name="Pedersen J.S."/>
            <person name="Pesole G."/>
            <person name="Phillippy A.M."/>
            <person name="Ponting C.P."/>
            <person name="Pop M."/>
            <person name="Porcelli D."/>
            <person name="Powell J.R."/>
            <person name="Prohaska S."/>
            <person name="Pruitt K."/>
            <person name="Puig M."/>
            <person name="Quesneville H."/>
            <person name="Ram K.R."/>
            <person name="Rand D."/>
            <person name="Rasmussen M.D."/>
            <person name="Reed L.K."/>
            <person name="Reenan R."/>
            <person name="Reily A."/>
            <person name="Remington K.A."/>
            <person name="Rieger T.T."/>
            <person name="Ritchie M.G."/>
            <person name="Robin C."/>
            <person name="Rogers Y.H."/>
            <person name="Rohde C."/>
            <person name="Rozas J."/>
            <person name="Rubenfield M.J."/>
            <person name="Ruiz A."/>
            <person name="Russo S."/>
            <person name="Salzberg S.L."/>
            <person name="Sanchez-Gracia A."/>
            <person name="Saranga D.J."/>
            <person name="Sato H."/>
            <person name="Schaeffer S.W."/>
            <person name="Schatz M.C."/>
            <person name="Schlenke T."/>
            <person name="Schwartz R."/>
            <person name="Segarra C."/>
            <person name="Singh R.S."/>
            <person name="Sirot L."/>
            <person name="Sirota M."/>
            <person name="Sisneros N.B."/>
            <person name="Smith C.D."/>
            <person name="Smith T.F."/>
            <person name="Spieth J."/>
            <person name="Stage D.E."/>
            <person name="Stark A."/>
            <person name="Stephan W."/>
            <person name="Strausberg R.L."/>
            <person name="Strempel S."/>
            <person name="Sturgill D."/>
            <person name="Sutton G."/>
            <person name="Sutton G.G."/>
            <person name="Tao W."/>
            <person name="Teichmann S."/>
            <person name="Tobari Y.N."/>
            <person name="Tomimura Y."/>
            <person name="Tsolas J.M."/>
            <person name="Valente V.L."/>
            <person name="Venter E."/>
            <person name="Venter J.C."/>
            <person name="Vicario S."/>
            <person name="Vieira F.G."/>
            <person name="Vilella A.J."/>
            <person name="Villasante A."/>
            <person name="Walenz B."/>
            <person name="Wang J."/>
            <person name="Wasserman M."/>
            <person name="Watts T."/>
            <person name="Wilson D."/>
            <person name="Wilson R.K."/>
            <person name="Wing R.A."/>
            <person name="Wolfner M.F."/>
            <person name="Wong A."/>
            <person name="Wong G.K."/>
            <person name="Wu C.I."/>
            <person name="Wu G."/>
            <person name="Yamamoto D."/>
            <person name="Yang H.P."/>
            <person name="Yang S.P."/>
            <person name="Yorke J.A."/>
            <person name="Yoshida K."/>
            <person name="Zdobnov E."/>
            <person name="Zhang P."/>
            <person name="Zhang Y."/>
            <person name="Zimin A.V."/>
            <person name="Baldwin J."/>
            <person name="Abdouelleil A."/>
            <person name="Abdulkadir J."/>
            <person name="Abebe A."/>
            <person name="Abera B."/>
            <person name="Abreu J."/>
            <person name="Acer S.C."/>
            <person name="Aftuck L."/>
            <person name="Alexander A."/>
            <person name="An P."/>
            <person name="Anderson E."/>
            <person name="Anderson S."/>
            <person name="Arachi H."/>
            <person name="Azer M."/>
            <person name="Bachantsang P."/>
            <person name="Barry A."/>
            <person name="Bayul T."/>
            <person name="Berlin A."/>
            <person name="Bessette D."/>
            <person name="Bloom T."/>
            <person name="Blye J."/>
            <person name="Boguslavskiy L."/>
            <person name="Bonnet C."/>
            <person name="Boukhgalter B."/>
            <person name="Bourzgui I."/>
            <person name="Brown A."/>
            <person name="Cahill P."/>
            <person name="Channer S."/>
            <person name="Cheshatsang Y."/>
            <person name="Chuda L."/>
            <person name="Citroen M."/>
            <person name="Collymore A."/>
            <person name="Cooke P."/>
            <person name="Costello M."/>
            <person name="D'Aco K."/>
            <person name="Daza R."/>
            <person name="De Haan G."/>
            <person name="DeGray S."/>
            <person name="DeMaso C."/>
            <person name="Dhargay N."/>
            <person name="Dooley K."/>
            <person name="Dooley E."/>
            <person name="Doricent M."/>
            <person name="Dorje P."/>
            <person name="Dorjee K."/>
            <person name="Dupes A."/>
            <person name="Elong R."/>
            <person name="Falk J."/>
            <person name="Farina A."/>
            <person name="Faro S."/>
            <person name="Ferguson D."/>
            <person name="Fisher S."/>
            <person name="Foley C.D."/>
            <person name="Franke A."/>
            <person name="Friedrich D."/>
            <person name="Gadbois L."/>
            <person name="Gearin G."/>
            <person name="Gearin C.R."/>
            <person name="Giannoukos G."/>
            <person name="Goode T."/>
            <person name="Graham J."/>
            <person name="Grandbois E."/>
            <person name="Grewal S."/>
            <person name="Gyaltsen K."/>
            <person name="Hafez N."/>
            <person name="Hagos B."/>
            <person name="Hall J."/>
            <person name="Henson C."/>
            <person name="Hollinger A."/>
            <person name="Honan T."/>
            <person name="Huard M.D."/>
            <person name="Hughes L."/>
            <person name="Hurhula B."/>
            <person name="Husby M.E."/>
            <person name="Kamat A."/>
            <person name="Kanga B."/>
            <person name="Kashin S."/>
            <person name="Khazanovich D."/>
            <person name="Kisner P."/>
            <person name="Lance K."/>
            <person name="Lara M."/>
            <person name="Lee W."/>
            <person name="Lennon N."/>
            <person name="Letendre F."/>
            <person name="LeVine R."/>
            <person name="Lipovsky A."/>
            <person name="Liu X."/>
            <person name="Liu J."/>
            <person name="Liu S."/>
            <person name="Lokyitsang T."/>
            <person name="Lokyitsang Y."/>
            <person name="Lubonja R."/>
            <person name="Lui A."/>
            <person name="MacDonald P."/>
            <person name="Magnisalis V."/>
            <person name="Maru K."/>
            <person name="Matthews C."/>
            <person name="McCusker W."/>
            <person name="McDonough S."/>
            <person name="Mehta T."/>
            <person name="Meldrim J."/>
            <person name="Meneus L."/>
            <person name="Mihai O."/>
            <person name="Mihalev A."/>
            <person name="Mihova T."/>
            <person name="Mittelman R."/>
            <person name="Mlenga V."/>
            <person name="Montmayeur A."/>
            <person name="Mulrain L."/>
            <person name="Navidi A."/>
            <person name="Naylor J."/>
            <person name="Negash T."/>
            <person name="Nguyen T."/>
            <person name="Nguyen N."/>
            <person name="Nicol R."/>
            <person name="Norbu C."/>
            <person name="Norbu N."/>
            <person name="Novod N."/>
            <person name="O'Neill B."/>
            <person name="Osman S."/>
            <person name="Markiewicz E."/>
            <person name="Oyono O.L."/>
            <person name="Patti C."/>
            <person name="Phunkhang P."/>
            <person name="Pierre F."/>
            <person name="Priest M."/>
            <person name="Raghuraman S."/>
            <person name="Rege F."/>
            <person name="Reyes R."/>
            <person name="Rise C."/>
            <person name="Rogov P."/>
            <person name="Ross K."/>
            <person name="Ryan E."/>
            <person name="Settipalli S."/>
            <person name="Shea T."/>
            <person name="Sherpa N."/>
            <person name="Shi L."/>
            <person name="Shih D."/>
            <person name="Sparrow T."/>
            <person name="Spaulding J."/>
            <person name="Stalker J."/>
            <person name="Stange-Thomann N."/>
            <person name="Stavropoulos S."/>
            <person name="Stone C."/>
            <person name="Strader C."/>
            <person name="Tesfaye S."/>
            <person name="Thomson T."/>
            <person name="Thoulutsang Y."/>
            <person name="Thoulutsang D."/>
            <person name="Topham K."/>
            <person name="Topping I."/>
            <person name="Tsamla T."/>
            <person name="Vassiliev H."/>
            <person name="Vo A."/>
            <person name="Wangchuk T."/>
            <person name="Wangdi T."/>
            <person name="Weiand M."/>
            <person name="Wilkinson J."/>
            <person name="Wilson A."/>
            <person name="Yadav S."/>
            <person name="Young G."/>
            <person name="Yu Q."/>
            <person name="Zembek L."/>
            <person name="Zhong D."/>
            <person name="Zimmer A."/>
            <person name="Zwirko Z."/>
            <person name="Jaffe D.B."/>
            <person name="Alvarez P."/>
            <person name="Brockman W."/>
            <person name="Butler J."/>
            <person name="Chin C."/>
            <person name="Gnerre S."/>
            <person name="Grabherr M."/>
            <person name="Kleber M."/>
            <person name="Mauceli E."/>
            <person name="MacCallum I."/>
        </authorList>
    </citation>
    <scope>NUCLEOTIDE SEQUENCE [LARGE SCALE GENOMIC DNA]</scope>
    <source>
        <strain evidence="7">Tucson 15081-1352.22</strain>
    </source>
</reference>
<dbReference type="GO" id="GO:0097550">
    <property type="term" value="C:transcription preinitiation complex"/>
    <property type="evidence" value="ECO:0007669"/>
    <property type="project" value="UniProtKB-ARBA"/>
</dbReference>
<feature type="region of interest" description="Disordered" evidence="4">
    <location>
        <begin position="365"/>
        <end position="567"/>
    </location>
</feature>
<feature type="compositionally biased region" description="Pro residues" evidence="4">
    <location>
        <begin position="810"/>
        <end position="819"/>
    </location>
</feature>
<keyword evidence="2" id="KW-0539">Nucleus</keyword>
<evidence type="ECO:0000256" key="3">
    <source>
        <dbReference type="ARBA" id="ARBA00034310"/>
    </source>
</evidence>
<feature type="domain" description="CID" evidence="5">
    <location>
        <begin position="18"/>
        <end position="147"/>
    </location>
</feature>
<evidence type="ECO:0000313" key="7">
    <source>
        <dbReference type="Proteomes" id="UP000009192"/>
    </source>
</evidence>
<dbReference type="FunFam" id="1.25.40.90:FF:000007">
    <property type="entry name" value="Regulation of nuclear pre-mRNA domain-containing protein 1B"/>
    <property type="match status" value="1"/>
</dbReference>
<dbReference type="InterPro" id="IPR006569">
    <property type="entry name" value="CID_dom"/>
</dbReference>
<dbReference type="Proteomes" id="UP000009192">
    <property type="component" value="Unassembled WGS sequence"/>
</dbReference>
<evidence type="ECO:0000256" key="2">
    <source>
        <dbReference type="ARBA" id="ARBA00023242"/>
    </source>
</evidence>
<dbReference type="PANTHER" id="PTHR12460">
    <property type="entry name" value="CYCLIN-DEPENDENT KINASE INHIBITOR-RELATED PROTEIN"/>
    <property type="match status" value="1"/>
</dbReference>
<dbReference type="GO" id="GO:0000993">
    <property type="term" value="F:RNA polymerase II complex binding"/>
    <property type="evidence" value="ECO:0007669"/>
    <property type="project" value="TreeGrafter"/>
</dbReference>
<dbReference type="InterPro" id="IPR008942">
    <property type="entry name" value="ENTH_VHS"/>
</dbReference>
<dbReference type="InParanoid" id="A0A0Q9X4J4"/>
<feature type="compositionally biased region" description="Low complexity" evidence="4">
    <location>
        <begin position="762"/>
        <end position="777"/>
    </location>
</feature>
<dbReference type="SMART" id="SM00582">
    <property type="entry name" value="RPR"/>
    <property type="match status" value="1"/>
</dbReference>